<organism evidence="2 3">
    <name type="scientific">Desulfonema ishimotonii</name>
    <dbReference type="NCBI Taxonomy" id="45657"/>
    <lineage>
        <taxon>Bacteria</taxon>
        <taxon>Pseudomonadati</taxon>
        <taxon>Thermodesulfobacteriota</taxon>
        <taxon>Desulfobacteria</taxon>
        <taxon>Desulfobacterales</taxon>
        <taxon>Desulfococcaceae</taxon>
        <taxon>Desulfonema</taxon>
    </lineage>
</organism>
<dbReference type="AlphaFoldDB" id="A0A401FRY9"/>
<comment type="caution">
    <text evidence="2">The sequence shown here is derived from an EMBL/GenBank/DDBJ whole genome shotgun (WGS) entry which is preliminary data.</text>
</comment>
<dbReference type="Proteomes" id="UP000288096">
    <property type="component" value="Unassembled WGS sequence"/>
</dbReference>
<feature type="chain" id="PRO_5019266651" evidence="1">
    <location>
        <begin position="27"/>
        <end position="275"/>
    </location>
</feature>
<accession>A0A401FRY9</accession>
<reference evidence="3" key="1">
    <citation type="submission" date="2017-11" db="EMBL/GenBank/DDBJ databases">
        <authorList>
            <person name="Watanabe M."/>
            <person name="Kojima H."/>
        </authorList>
    </citation>
    <scope>NUCLEOTIDE SEQUENCE [LARGE SCALE GENOMIC DNA]</scope>
    <source>
        <strain evidence="3">Tokyo 01</strain>
    </source>
</reference>
<evidence type="ECO:0000256" key="1">
    <source>
        <dbReference type="SAM" id="SignalP"/>
    </source>
</evidence>
<evidence type="ECO:0000313" key="3">
    <source>
        <dbReference type="Proteomes" id="UP000288096"/>
    </source>
</evidence>
<proteinExistence type="predicted"/>
<evidence type="ECO:0000313" key="2">
    <source>
        <dbReference type="EMBL" id="GBC59726.1"/>
    </source>
</evidence>
<sequence>MQEKKITTISIFFLILLAVSPAPVHADNPYLELMNRFVSGVTNTHGSLQDRLIEGGIETPVPEADEEKACIRRSAAKYLMTSDREESRKYWKDIERGIQDVVQNNGVTDQAQTEIYRKNTNDLRKCRIVNYGKPPGIIDVERGCFNRQCSEISGEFSVNMGWGISGSGEGAMTPVDMSVTVQGDRAVVHQSGFQTLNWFENVTVIRKGDILIFSHDDKTTFAMGTQENLEPVANHLFFGAKGEYFSLMLPPDAKSRAIVHFGILEPENELRRVCK</sequence>
<protein>
    <submittedName>
        <fullName evidence="2">Uncharacterized protein</fullName>
    </submittedName>
</protein>
<reference evidence="3" key="2">
    <citation type="submission" date="2019-01" db="EMBL/GenBank/DDBJ databases">
        <title>Genome sequence of Desulfonema ishimotonii strain Tokyo 01.</title>
        <authorList>
            <person name="Fukui M."/>
        </authorList>
    </citation>
    <scope>NUCLEOTIDE SEQUENCE [LARGE SCALE GENOMIC DNA]</scope>
    <source>
        <strain evidence="3">Tokyo 01</strain>
    </source>
</reference>
<dbReference type="RefSeq" id="WP_124327216.1">
    <property type="nucleotide sequence ID" value="NZ_BEXT01000001.1"/>
</dbReference>
<name>A0A401FRY9_9BACT</name>
<gene>
    <name evidence="2" type="ORF">DENIS_0667</name>
</gene>
<keyword evidence="3" id="KW-1185">Reference proteome</keyword>
<dbReference type="EMBL" id="BEXT01000001">
    <property type="protein sequence ID" value="GBC59726.1"/>
    <property type="molecule type" value="Genomic_DNA"/>
</dbReference>
<feature type="signal peptide" evidence="1">
    <location>
        <begin position="1"/>
        <end position="26"/>
    </location>
</feature>
<keyword evidence="1" id="KW-0732">Signal</keyword>